<dbReference type="CDD" id="cd14789">
    <property type="entry name" value="Tiki"/>
    <property type="match status" value="1"/>
</dbReference>
<feature type="signal peptide" evidence="1">
    <location>
        <begin position="1"/>
        <end position="19"/>
    </location>
</feature>
<dbReference type="EMBL" id="FJ529692">
    <property type="protein sequence ID" value="ACM91049.1"/>
    <property type="molecule type" value="Genomic_DNA"/>
</dbReference>
<sequence length="295" mass="32774">MKKILFLTLIAVGAICANAQLLWKVTGNGLDKPSYLFGTHHFISGDFIDSIPQFPQVLNDIDEVFVEIQSDAMSNPEALQMMQMAMMAPADSTLDKLVSPEGLKIIDDVVKKYFGIFGIGIDKFYPMKPAAIMTQFQVIQATTSIPDFNPMNLIDKAVEKRCTDMGKKANSLETVEFQTNLLFNAPLSKQASELLEMCKNDDKVDEMAKQLVDDYKHQHIEELLEIMSDKELGGSDAEDLERLVFARNRNWIPTIIEAMKKGSILVSVGAGHLPGDNGVINLLRQQGYTVSPVSQ</sequence>
<reference evidence="2" key="1">
    <citation type="submission" date="2008-11" db="EMBL/GenBank/DDBJ databases">
        <title>Isolation and characterization of a fructose-1,6-bisphosphatase in Bacteroides sp. from a rumen metagenomic library.</title>
        <authorList>
            <person name="Wang J."/>
            <person name="Liu K."/>
            <person name="Zhao S."/>
            <person name="Bu D."/>
            <person name="Li D."/>
            <person name="Yu P."/>
            <person name="Wei H."/>
            <person name="Zhou L."/>
        </authorList>
    </citation>
    <scope>NUCLEOTIDE SEQUENCE</scope>
</reference>
<dbReference type="InterPro" id="IPR002816">
    <property type="entry name" value="TraB/PrgY/GumN_fam"/>
</dbReference>
<dbReference type="PANTHER" id="PTHR40590">
    <property type="entry name" value="CYTOPLASMIC PROTEIN-RELATED"/>
    <property type="match status" value="1"/>
</dbReference>
<organism evidence="2">
    <name type="scientific">uncultured bacterium 34R1</name>
    <dbReference type="NCBI Taxonomy" id="581113"/>
    <lineage>
        <taxon>Bacteria</taxon>
        <taxon>environmental samples</taxon>
    </lineage>
</organism>
<dbReference type="Pfam" id="PF01963">
    <property type="entry name" value="TraB_PrgY_gumN"/>
    <property type="match status" value="1"/>
</dbReference>
<proteinExistence type="predicted"/>
<evidence type="ECO:0000256" key="1">
    <source>
        <dbReference type="SAM" id="SignalP"/>
    </source>
</evidence>
<name>C0K019_9BACT</name>
<dbReference type="AlphaFoldDB" id="C0K019"/>
<dbReference type="InterPro" id="IPR047111">
    <property type="entry name" value="YbaP-like"/>
</dbReference>
<keyword evidence="1" id="KW-0732">Signal</keyword>
<evidence type="ECO:0008006" key="3">
    <source>
        <dbReference type="Google" id="ProtNLM"/>
    </source>
</evidence>
<protein>
    <recommendedName>
        <fullName evidence="3">GumN family protein</fullName>
    </recommendedName>
</protein>
<evidence type="ECO:0000313" key="2">
    <source>
        <dbReference type="EMBL" id="ACM91049.1"/>
    </source>
</evidence>
<accession>C0K019</accession>
<feature type="chain" id="PRO_5002899330" description="GumN family protein" evidence="1">
    <location>
        <begin position="20"/>
        <end position="295"/>
    </location>
</feature>
<dbReference type="PANTHER" id="PTHR40590:SF1">
    <property type="entry name" value="CYTOPLASMIC PROTEIN"/>
    <property type="match status" value="1"/>
</dbReference>